<evidence type="ECO:0000313" key="3">
    <source>
        <dbReference type="Proteomes" id="UP000241462"/>
    </source>
</evidence>
<reference evidence="2 3" key="1">
    <citation type="journal article" date="2018" name="Mycol. Prog.">
        <title>Coniella lustricola, a new species from submerged detritus.</title>
        <authorList>
            <person name="Raudabaugh D.B."/>
            <person name="Iturriaga T."/>
            <person name="Carver A."/>
            <person name="Mondo S."/>
            <person name="Pangilinan J."/>
            <person name="Lipzen A."/>
            <person name="He G."/>
            <person name="Amirebrahimi M."/>
            <person name="Grigoriev I.V."/>
            <person name="Miller A.N."/>
        </authorList>
    </citation>
    <scope>NUCLEOTIDE SEQUENCE [LARGE SCALE GENOMIC DNA]</scope>
    <source>
        <strain evidence="2 3">B22-T-1</strain>
    </source>
</reference>
<name>A0A2T3AMS3_9PEZI</name>
<evidence type="ECO:0000313" key="2">
    <source>
        <dbReference type="EMBL" id="PSS03675.1"/>
    </source>
</evidence>
<proteinExistence type="predicted"/>
<dbReference type="EMBL" id="KZ678374">
    <property type="protein sequence ID" value="PSS03675.1"/>
    <property type="molecule type" value="Genomic_DNA"/>
</dbReference>
<sequence>MPWSTAAPRGPATTHSTGGPLALDEDLSASRDAEVRPTLPWPWCDQQVQKKGLLASASSKAARLHHQIQIAHAWASKHPQAARLRATPLCLLVSASLPSAAGVKPERHHLSSLFLSPWLSLRLDWAKLLFALLLGCCHPTWRVKAPRPGSPHGAAVYRSKDMQSIVLFFSFPTPSCCFSDTPRP</sequence>
<keyword evidence="3" id="KW-1185">Reference proteome</keyword>
<feature type="region of interest" description="Disordered" evidence="1">
    <location>
        <begin position="1"/>
        <end position="24"/>
    </location>
</feature>
<dbReference type="Proteomes" id="UP000241462">
    <property type="component" value="Unassembled WGS sequence"/>
</dbReference>
<gene>
    <name evidence="2" type="ORF">BD289DRAFT_420946</name>
</gene>
<dbReference type="AlphaFoldDB" id="A0A2T3AMS3"/>
<protein>
    <submittedName>
        <fullName evidence="2">Uncharacterized protein</fullName>
    </submittedName>
</protein>
<accession>A0A2T3AMS3</accession>
<evidence type="ECO:0000256" key="1">
    <source>
        <dbReference type="SAM" id="MobiDB-lite"/>
    </source>
</evidence>
<dbReference type="InParanoid" id="A0A2T3AMS3"/>
<organism evidence="2 3">
    <name type="scientific">Coniella lustricola</name>
    <dbReference type="NCBI Taxonomy" id="2025994"/>
    <lineage>
        <taxon>Eukaryota</taxon>
        <taxon>Fungi</taxon>
        <taxon>Dikarya</taxon>
        <taxon>Ascomycota</taxon>
        <taxon>Pezizomycotina</taxon>
        <taxon>Sordariomycetes</taxon>
        <taxon>Sordariomycetidae</taxon>
        <taxon>Diaporthales</taxon>
        <taxon>Schizoparmaceae</taxon>
        <taxon>Coniella</taxon>
    </lineage>
</organism>